<dbReference type="OrthoDB" id="7555093at2759"/>
<proteinExistence type="predicted"/>
<feature type="compositionally biased region" description="Basic and acidic residues" evidence="1">
    <location>
        <begin position="27"/>
        <end position="65"/>
    </location>
</feature>
<evidence type="ECO:0000256" key="1">
    <source>
        <dbReference type="SAM" id="MobiDB-lite"/>
    </source>
</evidence>
<name>A0A9J6GB28_HAELO</name>
<organism evidence="3 4">
    <name type="scientific">Haemaphysalis longicornis</name>
    <name type="common">Bush tick</name>
    <dbReference type="NCBI Taxonomy" id="44386"/>
    <lineage>
        <taxon>Eukaryota</taxon>
        <taxon>Metazoa</taxon>
        <taxon>Ecdysozoa</taxon>
        <taxon>Arthropoda</taxon>
        <taxon>Chelicerata</taxon>
        <taxon>Arachnida</taxon>
        <taxon>Acari</taxon>
        <taxon>Parasitiformes</taxon>
        <taxon>Ixodida</taxon>
        <taxon>Ixodoidea</taxon>
        <taxon>Ixodidae</taxon>
        <taxon>Haemaphysalinae</taxon>
        <taxon>Haemaphysalis</taxon>
    </lineage>
</organism>
<reference evidence="3 4" key="1">
    <citation type="journal article" date="2020" name="Cell">
        <title>Large-Scale Comparative Analyses of Tick Genomes Elucidate Their Genetic Diversity and Vector Capacities.</title>
        <authorList>
            <consortium name="Tick Genome and Microbiome Consortium (TIGMIC)"/>
            <person name="Jia N."/>
            <person name="Wang J."/>
            <person name="Shi W."/>
            <person name="Du L."/>
            <person name="Sun Y."/>
            <person name="Zhan W."/>
            <person name="Jiang J.F."/>
            <person name="Wang Q."/>
            <person name="Zhang B."/>
            <person name="Ji P."/>
            <person name="Bell-Sakyi L."/>
            <person name="Cui X.M."/>
            <person name="Yuan T.T."/>
            <person name="Jiang B.G."/>
            <person name="Yang W.F."/>
            <person name="Lam T.T."/>
            <person name="Chang Q.C."/>
            <person name="Ding S.J."/>
            <person name="Wang X.J."/>
            <person name="Zhu J.G."/>
            <person name="Ruan X.D."/>
            <person name="Zhao L."/>
            <person name="Wei J.T."/>
            <person name="Ye R.Z."/>
            <person name="Que T.C."/>
            <person name="Du C.H."/>
            <person name="Zhou Y.H."/>
            <person name="Cheng J.X."/>
            <person name="Dai P.F."/>
            <person name="Guo W.B."/>
            <person name="Han X.H."/>
            <person name="Huang E.J."/>
            <person name="Li L.F."/>
            <person name="Wei W."/>
            <person name="Gao Y.C."/>
            <person name="Liu J.Z."/>
            <person name="Shao H.Z."/>
            <person name="Wang X."/>
            <person name="Wang C.C."/>
            <person name="Yang T.C."/>
            <person name="Huo Q.B."/>
            <person name="Li W."/>
            <person name="Chen H.Y."/>
            <person name="Chen S.E."/>
            <person name="Zhou L.G."/>
            <person name="Ni X.B."/>
            <person name="Tian J.H."/>
            <person name="Sheng Y."/>
            <person name="Liu T."/>
            <person name="Pan Y.S."/>
            <person name="Xia L.Y."/>
            <person name="Li J."/>
            <person name="Zhao F."/>
            <person name="Cao W.C."/>
        </authorList>
    </citation>
    <scope>NUCLEOTIDE SEQUENCE [LARGE SCALE GENOMIC DNA]</scope>
    <source>
        <strain evidence="3">HaeL-2018</strain>
    </source>
</reference>
<sequence length="335" mass="36130">MVTVLSEKIKGVHFIYLKGNEVSSYRETKKEEWRTRDRIDTTGESAERAKHAADVKKRLASREPASKSSESGTEFAIVDLDVISSFFELVSCPGCGGGTLTVSQDQEKENKLCAKLVLACSACGLCEERLPSLRVAGAATITPFEVNVPVMKGVQSIGKGVTALTDCFAAMNISHRGLHHKTYQGHMGKMVGARNAVASECEAASVSIITELGIAPGNVDVAFDGTWLTRGCSSHTSVACITEMHTGLVIVHVVLSSFCLGCSTGPKPDDKAYADWLTAHTPVCQENIDCKPGQTELEAALIRFRRSLEKYKLSYTTMLSDGDSRTFDALLQDAV</sequence>
<feature type="domain" description="Mutator-like transposase" evidence="2">
    <location>
        <begin position="81"/>
        <end position="331"/>
    </location>
</feature>
<comment type="caution">
    <text evidence="3">The sequence shown here is derived from an EMBL/GenBank/DDBJ whole genome shotgun (WGS) entry which is preliminary data.</text>
</comment>
<feature type="region of interest" description="Disordered" evidence="1">
    <location>
        <begin position="27"/>
        <end position="67"/>
    </location>
</feature>
<accession>A0A9J6GB28</accession>
<dbReference type="InterPro" id="IPR049012">
    <property type="entry name" value="Mutator_transp_dom"/>
</dbReference>
<protein>
    <recommendedName>
        <fullName evidence="2">Mutator-like transposase domain-containing protein</fullName>
    </recommendedName>
</protein>
<evidence type="ECO:0000313" key="3">
    <source>
        <dbReference type="EMBL" id="KAH9372087.1"/>
    </source>
</evidence>
<dbReference type="EMBL" id="JABSTR010000005">
    <property type="protein sequence ID" value="KAH9372087.1"/>
    <property type="molecule type" value="Genomic_DNA"/>
</dbReference>
<evidence type="ECO:0000313" key="4">
    <source>
        <dbReference type="Proteomes" id="UP000821853"/>
    </source>
</evidence>
<dbReference type="Proteomes" id="UP000821853">
    <property type="component" value="Chromosome 3"/>
</dbReference>
<dbReference type="VEuPathDB" id="VectorBase:HLOH_044797"/>
<dbReference type="Pfam" id="PF20700">
    <property type="entry name" value="Mutator"/>
    <property type="match status" value="1"/>
</dbReference>
<gene>
    <name evidence="3" type="ORF">HPB48_017428</name>
</gene>
<dbReference type="AlphaFoldDB" id="A0A9J6GB28"/>
<evidence type="ECO:0000259" key="2">
    <source>
        <dbReference type="Pfam" id="PF20700"/>
    </source>
</evidence>
<keyword evidence="4" id="KW-1185">Reference proteome</keyword>